<dbReference type="InterPro" id="IPR051021">
    <property type="entry name" value="Mito_Ser/Thr_phosphatase"/>
</dbReference>
<dbReference type="Proteomes" id="UP000445000">
    <property type="component" value="Unassembled WGS sequence"/>
</dbReference>
<reference evidence="3" key="1">
    <citation type="submission" date="2020-01" db="EMBL/GenBank/DDBJ databases">
        <title>'Steroidobacter agaridevorans' sp. nov., agar-degrading bacteria isolated from rhizosphere soils.</title>
        <authorList>
            <person name="Ikenaga M."/>
            <person name="Kataoka M."/>
            <person name="Murouchi A."/>
            <person name="Katsuragi S."/>
            <person name="Sakai M."/>
        </authorList>
    </citation>
    <scope>NUCLEOTIDE SEQUENCE [LARGE SCALE GENOMIC DNA]</scope>
    <source>
        <strain evidence="3">YU21-B</strain>
    </source>
</reference>
<sequence length="232" mass="25959">MSTIYLVRHGQASFGTDNYDQLSETGREQVRQLGNYFAGLGERIDRIYSGGLRRQTETAEIIAGSFAEAAPPIALEPAFNEYDSDLILHTFARSLTPEQLAEAGWPGLRTDRRKFQFFLERAARAWVEAQIEAEEMTPWRGFHGRIVAAMENIMRSEGRSKTLIVSTSGGVIGTIVAHVMGLSNHIGIELNWAVHNASITRLIYSADKVSLSLFNGLPHLDRAELRHLITYR</sequence>
<keyword evidence="3" id="KW-1185">Reference proteome</keyword>
<dbReference type="Pfam" id="PF00300">
    <property type="entry name" value="His_Phos_1"/>
    <property type="match status" value="2"/>
</dbReference>
<dbReference type="PANTHER" id="PTHR20935:SF0">
    <property type="entry name" value="SERINE_THREONINE-PROTEIN PHOSPHATASE PGAM5, MITOCHONDRIAL"/>
    <property type="match status" value="1"/>
</dbReference>
<dbReference type="CDD" id="cd07067">
    <property type="entry name" value="HP_PGM_like"/>
    <property type="match status" value="1"/>
</dbReference>
<dbReference type="Gene3D" id="3.40.50.1240">
    <property type="entry name" value="Phosphoglycerate mutase-like"/>
    <property type="match status" value="1"/>
</dbReference>
<keyword evidence="1" id="KW-0378">Hydrolase</keyword>
<comment type="caution">
    <text evidence="2">The sequence shown here is derived from an EMBL/GenBank/DDBJ whole genome shotgun (WGS) entry which is preliminary data.</text>
</comment>
<proteinExistence type="predicted"/>
<accession>A0A829YMM7</accession>
<name>A0A829YMM7_9GAMM</name>
<evidence type="ECO:0000256" key="1">
    <source>
        <dbReference type="ARBA" id="ARBA00022801"/>
    </source>
</evidence>
<evidence type="ECO:0000313" key="2">
    <source>
        <dbReference type="EMBL" id="GFE84575.1"/>
    </source>
</evidence>
<dbReference type="RefSeq" id="WP_161816165.1">
    <property type="nucleotide sequence ID" value="NZ_BLJN01000009.1"/>
</dbReference>
<gene>
    <name evidence="2" type="ORF">GCM10011487_65750</name>
</gene>
<dbReference type="InterPro" id="IPR029033">
    <property type="entry name" value="His_PPase_superfam"/>
</dbReference>
<protein>
    <submittedName>
        <fullName evidence="2">Histidine phosphatase family protein</fullName>
    </submittedName>
</protein>
<organism evidence="2 3">
    <name type="scientific">Steroidobacter agaridevorans</name>
    <dbReference type="NCBI Taxonomy" id="2695856"/>
    <lineage>
        <taxon>Bacteria</taxon>
        <taxon>Pseudomonadati</taxon>
        <taxon>Pseudomonadota</taxon>
        <taxon>Gammaproteobacteria</taxon>
        <taxon>Steroidobacterales</taxon>
        <taxon>Steroidobacteraceae</taxon>
        <taxon>Steroidobacter</taxon>
    </lineage>
</organism>
<dbReference type="EMBL" id="BLJN01000009">
    <property type="protein sequence ID" value="GFE84575.1"/>
    <property type="molecule type" value="Genomic_DNA"/>
</dbReference>
<dbReference type="GO" id="GO:0016787">
    <property type="term" value="F:hydrolase activity"/>
    <property type="evidence" value="ECO:0007669"/>
    <property type="project" value="UniProtKB-KW"/>
</dbReference>
<dbReference type="PANTHER" id="PTHR20935">
    <property type="entry name" value="PHOSPHOGLYCERATE MUTASE-RELATED"/>
    <property type="match status" value="1"/>
</dbReference>
<evidence type="ECO:0000313" key="3">
    <source>
        <dbReference type="Proteomes" id="UP000445000"/>
    </source>
</evidence>
<dbReference type="SMART" id="SM00855">
    <property type="entry name" value="PGAM"/>
    <property type="match status" value="1"/>
</dbReference>
<dbReference type="SUPFAM" id="SSF53254">
    <property type="entry name" value="Phosphoglycerate mutase-like"/>
    <property type="match status" value="1"/>
</dbReference>
<dbReference type="AlphaFoldDB" id="A0A829YMM7"/>
<dbReference type="InterPro" id="IPR013078">
    <property type="entry name" value="His_Pase_superF_clade-1"/>
</dbReference>